<evidence type="ECO:0000313" key="3">
    <source>
        <dbReference type="Proteomes" id="UP000189674"/>
    </source>
</evidence>
<keyword evidence="1" id="KW-0812">Transmembrane</keyword>
<name>A0A1U9NKP0_9BACT</name>
<dbReference type="RefSeq" id="WP_146660801.1">
    <property type="nucleotide sequence ID" value="NZ_CP019791.1"/>
</dbReference>
<dbReference type="OrthoDB" id="285304at2"/>
<evidence type="ECO:0000313" key="2">
    <source>
        <dbReference type="EMBL" id="AQT68086.1"/>
    </source>
</evidence>
<accession>A0A1U9NKP0</accession>
<dbReference type="STRING" id="1936003.STSP2_01241"/>
<protein>
    <submittedName>
        <fullName evidence="2">Uncharacterized protein</fullName>
    </submittedName>
</protein>
<dbReference type="AlphaFoldDB" id="A0A1U9NKP0"/>
<reference evidence="3" key="1">
    <citation type="submission" date="2017-02" db="EMBL/GenBank/DDBJ databases">
        <title>Comparative genomics and description of representatives of a novel lineage of planctomycetes thriving in anoxic sediments.</title>
        <authorList>
            <person name="Spring S."/>
            <person name="Bunk B."/>
            <person name="Sproer C."/>
        </authorList>
    </citation>
    <scope>NUCLEOTIDE SEQUENCE [LARGE SCALE GENOMIC DNA]</scope>
    <source>
        <strain evidence="3">ST-NAGAB-D1</strain>
    </source>
</reference>
<feature type="transmembrane region" description="Helical" evidence="1">
    <location>
        <begin position="6"/>
        <end position="25"/>
    </location>
</feature>
<keyword evidence="1" id="KW-0472">Membrane</keyword>
<keyword evidence="1" id="KW-1133">Transmembrane helix</keyword>
<dbReference type="Proteomes" id="UP000189674">
    <property type="component" value="Chromosome"/>
</dbReference>
<keyword evidence="3" id="KW-1185">Reference proteome</keyword>
<dbReference type="KEGG" id="alus:STSP2_01241"/>
<proteinExistence type="predicted"/>
<feature type="transmembrane region" description="Helical" evidence="1">
    <location>
        <begin position="37"/>
        <end position="55"/>
    </location>
</feature>
<organism evidence="2 3">
    <name type="scientific">Anaerohalosphaera lusitana</name>
    <dbReference type="NCBI Taxonomy" id="1936003"/>
    <lineage>
        <taxon>Bacteria</taxon>
        <taxon>Pseudomonadati</taxon>
        <taxon>Planctomycetota</taxon>
        <taxon>Phycisphaerae</taxon>
        <taxon>Sedimentisphaerales</taxon>
        <taxon>Anaerohalosphaeraceae</taxon>
        <taxon>Anaerohalosphaera</taxon>
    </lineage>
</organism>
<evidence type="ECO:0000256" key="1">
    <source>
        <dbReference type="SAM" id="Phobius"/>
    </source>
</evidence>
<dbReference type="EMBL" id="CP019791">
    <property type="protein sequence ID" value="AQT68086.1"/>
    <property type="molecule type" value="Genomic_DNA"/>
</dbReference>
<sequence>MLKKIAQIVSWICLAVLILPSALYLTGSISSLQSVKLAMIVATVVWFISAPLYMWKENG</sequence>
<gene>
    <name evidence="2" type="ORF">STSP2_01241</name>
</gene>